<dbReference type="AlphaFoldDB" id="A0A5M6DJ40"/>
<gene>
    <name evidence="6" type="ORF">FYK55_05130</name>
</gene>
<dbReference type="PANTHER" id="PTHR43630:SF1">
    <property type="entry name" value="POLY-BETA-1,6-N-ACETYL-D-GLUCOSAMINE SYNTHASE"/>
    <property type="match status" value="1"/>
</dbReference>
<keyword evidence="4" id="KW-0812">Transmembrane</keyword>
<feature type="transmembrane region" description="Helical" evidence="4">
    <location>
        <begin position="366"/>
        <end position="385"/>
    </location>
</feature>
<keyword evidence="4" id="KW-0472">Membrane</keyword>
<feature type="domain" description="Glycosyltransferase 2-like" evidence="5">
    <location>
        <begin position="98"/>
        <end position="259"/>
    </location>
</feature>
<name>A0A5M6DJ40_9BACT</name>
<feature type="transmembrane region" description="Helical" evidence="4">
    <location>
        <begin position="341"/>
        <end position="360"/>
    </location>
</feature>
<dbReference type="SUPFAM" id="SSF53448">
    <property type="entry name" value="Nucleotide-diphospho-sugar transferases"/>
    <property type="match status" value="1"/>
</dbReference>
<sequence length="441" mass="48294">MGRLWGGSAVLVPALSHHSPDLHRLLCVAGQRRRCGRTWATGIGPHYRNLEAPALIVEFIFWIAFALLVYTYAIYPAVAVIIGAGRVEQASDELPAVSVLVPAHNEAGVIAAKVENFRSLDYPSDLIELVIADDGSTDGTADLVRSLEDERVHLVDLGTRAGKASAMNRLVGSAKHPLILFSDANVMFASSAVRRLVDHLAMDAVGAVTGEVRLVDSGQEFGAGEQLYYWFERRIQGAESRLASVMGVDGGMYIVRRELIPSLPANTILDDFAVSMHVMRSRRRVVYESAAKATESGTPSARQEFSRRVRIAAGAVQLLKRGMVPRWNQPVLWLQFLSHKLLRWGSPLLFAALLLSNAALLNDAPVYQVLFIAQLLVGVVMLAAWKLAPLRQTAVGAVMFYFGISQVAMGLGLMRGMLDRQTATWERGERALSRTSDPVRQ</sequence>
<comment type="caution">
    <text evidence="6">The sequence shown here is derived from an EMBL/GenBank/DDBJ whole genome shotgun (WGS) entry which is preliminary data.</text>
</comment>
<dbReference type="PANTHER" id="PTHR43630">
    <property type="entry name" value="POLY-BETA-1,6-N-ACETYL-D-GLUCOSAMINE SYNTHASE"/>
    <property type="match status" value="1"/>
</dbReference>
<evidence type="ECO:0000256" key="1">
    <source>
        <dbReference type="ARBA" id="ARBA00006739"/>
    </source>
</evidence>
<keyword evidence="7" id="KW-1185">Reference proteome</keyword>
<dbReference type="InterPro" id="IPR001173">
    <property type="entry name" value="Glyco_trans_2-like"/>
</dbReference>
<feature type="transmembrane region" description="Helical" evidence="4">
    <location>
        <begin position="397"/>
        <end position="418"/>
    </location>
</feature>
<evidence type="ECO:0000256" key="2">
    <source>
        <dbReference type="ARBA" id="ARBA00022676"/>
    </source>
</evidence>
<reference evidence="6 7" key="1">
    <citation type="submission" date="2019-08" db="EMBL/GenBank/DDBJ databases">
        <authorList>
            <person name="Dhanesh K."/>
            <person name="Kumar G."/>
            <person name="Sasikala C."/>
            <person name="Venkata Ramana C."/>
        </authorList>
    </citation>
    <scope>NUCLEOTIDE SEQUENCE [LARGE SCALE GENOMIC DNA]</scope>
    <source>
        <strain evidence="6 7">JC645</strain>
    </source>
</reference>
<dbReference type="CDD" id="cd06439">
    <property type="entry name" value="CESA_like_1"/>
    <property type="match status" value="1"/>
</dbReference>
<accession>A0A5M6DJ40</accession>
<evidence type="ECO:0000256" key="4">
    <source>
        <dbReference type="SAM" id="Phobius"/>
    </source>
</evidence>
<keyword evidence="2" id="KW-0328">Glycosyltransferase</keyword>
<keyword evidence="3 6" id="KW-0808">Transferase</keyword>
<dbReference type="Proteomes" id="UP000324479">
    <property type="component" value="Unassembled WGS sequence"/>
</dbReference>
<organism evidence="6 7">
    <name type="scientific">Roseiconus nitratireducens</name>
    <dbReference type="NCBI Taxonomy" id="2605748"/>
    <lineage>
        <taxon>Bacteria</taxon>
        <taxon>Pseudomonadati</taxon>
        <taxon>Planctomycetota</taxon>
        <taxon>Planctomycetia</taxon>
        <taxon>Pirellulales</taxon>
        <taxon>Pirellulaceae</taxon>
        <taxon>Roseiconus</taxon>
    </lineage>
</organism>
<dbReference type="Pfam" id="PF00535">
    <property type="entry name" value="Glycos_transf_2"/>
    <property type="match status" value="1"/>
</dbReference>
<feature type="transmembrane region" description="Helical" evidence="4">
    <location>
        <begin position="59"/>
        <end position="82"/>
    </location>
</feature>
<dbReference type="Gene3D" id="3.90.550.10">
    <property type="entry name" value="Spore Coat Polysaccharide Biosynthesis Protein SpsA, Chain A"/>
    <property type="match status" value="1"/>
</dbReference>
<evidence type="ECO:0000259" key="5">
    <source>
        <dbReference type="Pfam" id="PF00535"/>
    </source>
</evidence>
<dbReference type="GO" id="GO:0016757">
    <property type="term" value="F:glycosyltransferase activity"/>
    <property type="evidence" value="ECO:0007669"/>
    <property type="project" value="UniProtKB-KW"/>
</dbReference>
<dbReference type="EMBL" id="VWOX01000002">
    <property type="protein sequence ID" value="KAA5546270.1"/>
    <property type="molecule type" value="Genomic_DNA"/>
</dbReference>
<evidence type="ECO:0000313" key="6">
    <source>
        <dbReference type="EMBL" id="KAA5546270.1"/>
    </source>
</evidence>
<comment type="similarity">
    <text evidence="1">Belongs to the glycosyltransferase 2 family.</text>
</comment>
<dbReference type="InterPro" id="IPR029044">
    <property type="entry name" value="Nucleotide-diphossugar_trans"/>
</dbReference>
<proteinExistence type="inferred from homology"/>
<evidence type="ECO:0000313" key="7">
    <source>
        <dbReference type="Proteomes" id="UP000324479"/>
    </source>
</evidence>
<keyword evidence="4" id="KW-1133">Transmembrane helix</keyword>
<protein>
    <submittedName>
        <fullName evidence="6">Glycosyltransferase family 2 protein</fullName>
    </submittedName>
</protein>
<evidence type="ECO:0000256" key="3">
    <source>
        <dbReference type="ARBA" id="ARBA00022679"/>
    </source>
</evidence>